<sequence length="309" mass="33853">MERTRISEVLPYLPQEVRERVEKAALGDWLDVEEIRLRANAPLTLGVWGESCFLTPSGGITNHENDAYRVTQEAVQSAFAAICENSVYARLDEIRQGFLTLKGGHRVGICGKAAAEEGKIKTFREVSSLNFRIAHEVIGIADGIMDSIVQGSRVYNTIIISPPQTGKTTLLRDVTRQISNRGFKTGVADDRGELGAMYRGVPQNDLGAQTDIIDNAPKAEAILMLLRTMSPKVIISDEISCQKDAQAIALAHGTGVAVVATTHGSDIDEVRNRNILKPLFADKVFEKAILLRRDFSTLDSVTYTKAVDL</sequence>
<dbReference type="RefSeq" id="WP_226393653.1">
    <property type="nucleotide sequence ID" value="NZ_JADCKB010000036.1"/>
</dbReference>
<keyword evidence="1" id="KW-0547">Nucleotide-binding</keyword>
<dbReference type="Proteomes" id="UP000806542">
    <property type="component" value="Unassembled WGS sequence"/>
</dbReference>
<dbReference type="InterPro" id="IPR003593">
    <property type="entry name" value="AAA+_ATPase"/>
</dbReference>
<dbReference type="NCBIfam" id="TIGR02858">
    <property type="entry name" value="spore_III_AA"/>
    <property type="match status" value="1"/>
</dbReference>
<reference evidence="4" key="1">
    <citation type="submission" date="2020-10" db="EMBL/GenBank/DDBJ databases">
        <title>ChiBAC.</title>
        <authorList>
            <person name="Zenner C."/>
            <person name="Hitch T.C.A."/>
            <person name="Clavel T."/>
        </authorList>
    </citation>
    <scope>NUCLEOTIDE SEQUENCE</scope>
    <source>
        <strain evidence="4">DSM 107454</strain>
    </source>
</reference>
<keyword evidence="5" id="KW-1185">Reference proteome</keyword>
<dbReference type="AlphaFoldDB" id="A0A9D5M7R7"/>
<accession>A0A9D5M7R7</accession>
<dbReference type="EMBL" id="JADCKB010000036">
    <property type="protein sequence ID" value="MBE5041117.1"/>
    <property type="molecule type" value="Genomic_DNA"/>
</dbReference>
<dbReference type="Gene3D" id="3.40.50.300">
    <property type="entry name" value="P-loop containing nucleotide triphosphate hydrolases"/>
    <property type="match status" value="1"/>
</dbReference>
<evidence type="ECO:0000313" key="5">
    <source>
        <dbReference type="Proteomes" id="UP000806542"/>
    </source>
</evidence>
<dbReference type="PANTHER" id="PTHR20953">
    <property type="entry name" value="KINASE-RELATED"/>
    <property type="match status" value="1"/>
</dbReference>
<feature type="domain" description="AAA+ ATPase" evidence="3">
    <location>
        <begin position="153"/>
        <end position="290"/>
    </location>
</feature>
<dbReference type="SUPFAM" id="SSF52540">
    <property type="entry name" value="P-loop containing nucleoside triphosphate hydrolases"/>
    <property type="match status" value="1"/>
</dbReference>
<dbReference type="PANTHER" id="PTHR20953:SF3">
    <property type="entry name" value="P-LOOP CONTAINING NUCLEOSIDE TRIPHOSPHATE HYDROLASES SUPERFAMILY PROTEIN"/>
    <property type="match status" value="1"/>
</dbReference>
<name>A0A9D5M7R7_9FIRM</name>
<dbReference type="SMART" id="SM00382">
    <property type="entry name" value="AAA"/>
    <property type="match status" value="1"/>
</dbReference>
<dbReference type="InterPro" id="IPR014217">
    <property type="entry name" value="Spore_III_AA"/>
</dbReference>
<keyword evidence="2" id="KW-0067">ATP-binding</keyword>
<dbReference type="InterPro" id="IPR045735">
    <property type="entry name" value="Spore_III_AA_AAA+_ATPase"/>
</dbReference>
<evidence type="ECO:0000256" key="1">
    <source>
        <dbReference type="ARBA" id="ARBA00022741"/>
    </source>
</evidence>
<gene>
    <name evidence="4" type="primary">spoIIIAA</name>
    <name evidence="4" type="ORF">INF28_11690</name>
</gene>
<dbReference type="GO" id="GO:0005524">
    <property type="term" value="F:ATP binding"/>
    <property type="evidence" value="ECO:0007669"/>
    <property type="project" value="UniProtKB-KW"/>
</dbReference>
<protein>
    <submittedName>
        <fullName evidence="4">Stage III sporulation protein AA</fullName>
    </submittedName>
</protein>
<dbReference type="InterPro" id="IPR027417">
    <property type="entry name" value="P-loop_NTPase"/>
</dbReference>
<organism evidence="4 5">
    <name type="scientific">Ructibacterium gallinarum</name>
    <dbReference type="NCBI Taxonomy" id="2779355"/>
    <lineage>
        <taxon>Bacteria</taxon>
        <taxon>Bacillati</taxon>
        <taxon>Bacillota</taxon>
        <taxon>Clostridia</taxon>
        <taxon>Eubacteriales</taxon>
        <taxon>Oscillospiraceae</taxon>
        <taxon>Ructibacterium</taxon>
    </lineage>
</organism>
<comment type="caution">
    <text evidence="4">The sequence shown here is derived from an EMBL/GenBank/DDBJ whole genome shotgun (WGS) entry which is preliminary data.</text>
</comment>
<dbReference type="CDD" id="cd01120">
    <property type="entry name" value="RecA-like_superfamily"/>
    <property type="match status" value="1"/>
</dbReference>
<evidence type="ECO:0000259" key="3">
    <source>
        <dbReference type="SMART" id="SM00382"/>
    </source>
</evidence>
<evidence type="ECO:0000256" key="2">
    <source>
        <dbReference type="ARBA" id="ARBA00022840"/>
    </source>
</evidence>
<dbReference type="Pfam" id="PF19568">
    <property type="entry name" value="Spore_III_AA"/>
    <property type="match status" value="1"/>
</dbReference>
<proteinExistence type="predicted"/>
<evidence type="ECO:0000313" key="4">
    <source>
        <dbReference type="EMBL" id="MBE5041117.1"/>
    </source>
</evidence>